<dbReference type="Pfam" id="PF08520">
    <property type="entry name" value="Mitofissin"/>
    <property type="match status" value="1"/>
</dbReference>
<feature type="region of interest" description="Disordered" evidence="1">
    <location>
        <begin position="71"/>
        <end position="103"/>
    </location>
</feature>
<evidence type="ECO:0000313" key="3">
    <source>
        <dbReference type="Proteomes" id="UP000187013"/>
    </source>
</evidence>
<dbReference type="PANTHER" id="PTHR28075">
    <property type="entry name" value="CHROMOSOME 16, WHOLE GENOME SHOTGUN SEQUENCE"/>
    <property type="match status" value="1"/>
</dbReference>
<name>A0A1Q3AD01_ZYGRO</name>
<organism evidence="2 3">
    <name type="scientific">Zygosaccharomyces rouxii</name>
    <dbReference type="NCBI Taxonomy" id="4956"/>
    <lineage>
        <taxon>Eukaryota</taxon>
        <taxon>Fungi</taxon>
        <taxon>Dikarya</taxon>
        <taxon>Ascomycota</taxon>
        <taxon>Saccharomycotina</taxon>
        <taxon>Saccharomycetes</taxon>
        <taxon>Saccharomycetales</taxon>
        <taxon>Saccharomycetaceae</taxon>
        <taxon>Zygosaccharomyces</taxon>
    </lineage>
</organism>
<dbReference type="Proteomes" id="UP000187013">
    <property type="component" value="Unassembled WGS sequence"/>
</dbReference>
<dbReference type="EMBL" id="BDGX01000037">
    <property type="protein sequence ID" value="GAV53521.1"/>
    <property type="molecule type" value="Genomic_DNA"/>
</dbReference>
<dbReference type="GO" id="GO:0005737">
    <property type="term" value="C:cytoplasm"/>
    <property type="evidence" value="ECO:0007669"/>
    <property type="project" value="TreeGrafter"/>
</dbReference>
<proteinExistence type="predicted"/>
<accession>A0A1Q3AD01</accession>
<reference evidence="2 3" key="1">
    <citation type="submission" date="2016-08" db="EMBL/GenBank/DDBJ databases">
        <title>Draft genome sequence of allopolyploid Zygosaccharomyces rouxii.</title>
        <authorList>
            <person name="Watanabe J."/>
            <person name="Uehara K."/>
            <person name="Mogi Y."/>
            <person name="Tsukioka Y."/>
        </authorList>
    </citation>
    <scope>NUCLEOTIDE SEQUENCE [LARGE SCALE GENOMIC DNA]</scope>
    <source>
        <strain evidence="2 3">NBRC 110957</strain>
    </source>
</reference>
<evidence type="ECO:0000256" key="1">
    <source>
        <dbReference type="SAM" id="MobiDB-lite"/>
    </source>
</evidence>
<dbReference type="PANTHER" id="PTHR28075:SF1">
    <property type="entry name" value="DUF1748-DOMAIN-CONTAINING PROTEIN"/>
    <property type="match status" value="1"/>
</dbReference>
<evidence type="ECO:0008006" key="4">
    <source>
        <dbReference type="Google" id="ProtNLM"/>
    </source>
</evidence>
<dbReference type="InterPro" id="IPR013726">
    <property type="entry name" value="Mitofissin"/>
</dbReference>
<dbReference type="AlphaFoldDB" id="A0A1Q3AD01"/>
<dbReference type="OrthoDB" id="16824at2759"/>
<protein>
    <recommendedName>
        <fullName evidence="4">DUF1748-domain-containing protein</fullName>
    </recommendedName>
</protein>
<evidence type="ECO:0000313" key="2">
    <source>
        <dbReference type="EMBL" id="GAV53521.1"/>
    </source>
</evidence>
<sequence>MSVNSLLHFGFDLTLIAMILAAIRHNTGYVFAYEHYGIKTYLYKYLGWGEWCYSYVVKFVKFSGKFRKQLPGDKFTQDSSTQIEELDRTERRSGSRRRSSRHQ</sequence>
<feature type="compositionally biased region" description="Basic residues" evidence="1">
    <location>
        <begin position="94"/>
        <end position="103"/>
    </location>
</feature>
<gene>
    <name evidence="2" type="ORF">ZYGR_0AK00230</name>
</gene>
<comment type="caution">
    <text evidence="2">The sequence shown here is derived from an EMBL/GenBank/DDBJ whole genome shotgun (WGS) entry which is preliminary data.</text>
</comment>